<dbReference type="Proteomes" id="UP000596276">
    <property type="component" value="Chromosome 4"/>
</dbReference>
<proteinExistence type="predicted"/>
<name>A0A7U2MUW3_ASPFN</name>
<accession>A0A7U2MUW3</accession>
<keyword evidence="1" id="KW-0812">Transmembrane</keyword>
<evidence type="ECO:0000256" key="1">
    <source>
        <dbReference type="SAM" id="Phobius"/>
    </source>
</evidence>
<reference evidence="3" key="1">
    <citation type="journal article" date="2021" name="G3 (Bethesda)">
        <title>Chromosome assembled and annotated genome sequence of Aspergillus flavus NRRL 3357.</title>
        <authorList>
            <person name="Skerker J.M."/>
            <person name="Pianalto K.M."/>
            <person name="Mondo S.J."/>
            <person name="Yang K."/>
            <person name="Arkin A.P."/>
            <person name="Keller N.P."/>
            <person name="Grigoriev I.V."/>
            <person name="Louise Glass N.L."/>
        </authorList>
    </citation>
    <scope>NUCLEOTIDE SEQUENCE [LARGE SCALE GENOMIC DNA]</scope>
    <source>
        <strain evidence="3">ATCC 200026 / FGSC A1120 / IAM 13836 / NRRL 3357 / JCM 12722 / SRRC 167</strain>
    </source>
</reference>
<dbReference type="AlphaFoldDB" id="A0A7U2MUW3"/>
<protein>
    <recommendedName>
        <fullName evidence="4">Transmembrane protein</fullName>
    </recommendedName>
</protein>
<gene>
    <name evidence="2" type="ORF">F9C07_4047</name>
</gene>
<feature type="transmembrane region" description="Helical" evidence="1">
    <location>
        <begin position="132"/>
        <end position="151"/>
    </location>
</feature>
<evidence type="ECO:0008006" key="4">
    <source>
        <dbReference type="Google" id="ProtNLM"/>
    </source>
</evidence>
<evidence type="ECO:0000313" key="2">
    <source>
        <dbReference type="EMBL" id="QRD90263.1"/>
    </source>
</evidence>
<sequence length="167" mass="18418">MQVTNEKQKPPWKIPSRSLILFCPPIQLSKDILLLFPFLEPKPNNSSNSSSSTVSSRILSSSFSFSPYPTGLHHSPSPRKRFGSLVGLLTCDLLSYRRVPFSSPSSYSSCRLARTSFLFCIIFSDLREPKSLYFILFSLASFIPPLFLSAACSSSVAVPPFPGAACE</sequence>
<evidence type="ECO:0000313" key="3">
    <source>
        <dbReference type="Proteomes" id="UP000596276"/>
    </source>
</evidence>
<organism evidence="2 3">
    <name type="scientific">Aspergillus flavus (strain ATCC 200026 / FGSC A1120 / IAM 13836 / NRRL 3357 / JCM 12722 / SRRC 167)</name>
    <dbReference type="NCBI Taxonomy" id="332952"/>
    <lineage>
        <taxon>Eukaryota</taxon>
        <taxon>Fungi</taxon>
        <taxon>Dikarya</taxon>
        <taxon>Ascomycota</taxon>
        <taxon>Pezizomycotina</taxon>
        <taxon>Eurotiomycetes</taxon>
        <taxon>Eurotiomycetidae</taxon>
        <taxon>Eurotiales</taxon>
        <taxon>Aspergillaceae</taxon>
        <taxon>Aspergillus</taxon>
        <taxon>Aspergillus subgen. Circumdati</taxon>
    </lineage>
</organism>
<dbReference type="EMBL" id="CP044618">
    <property type="protein sequence ID" value="QRD90263.1"/>
    <property type="molecule type" value="Genomic_DNA"/>
</dbReference>
<dbReference type="OMA" id="YSSCRLA"/>
<keyword evidence="1" id="KW-0472">Membrane</keyword>
<keyword evidence="1" id="KW-1133">Transmembrane helix</keyword>
<keyword evidence="3" id="KW-1185">Reference proteome</keyword>
<dbReference type="VEuPathDB" id="FungiDB:F9C07_4047"/>